<keyword evidence="1" id="KW-0378">Hydrolase</keyword>
<accession>A0A084IML9</accession>
<proteinExistence type="predicted"/>
<feature type="domain" description="Serine aminopeptidase S33" evidence="3">
    <location>
        <begin position="34"/>
        <end position="270"/>
    </location>
</feature>
<name>A0A084IML9_SALHC</name>
<dbReference type="STRING" id="1304275.C41B8_06652"/>
<dbReference type="PATRIC" id="fig|1304275.5.peg.1360"/>
<keyword evidence="5" id="KW-1185">Reference proteome</keyword>
<evidence type="ECO:0000313" key="5">
    <source>
        <dbReference type="Proteomes" id="UP000028302"/>
    </source>
</evidence>
<evidence type="ECO:0000259" key="3">
    <source>
        <dbReference type="Pfam" id="PF12146"/>
    </source>
</evidence>
<protein>
    <submittedName>
        <fullName evidence="4">Esterase/lipase/thioesterase</fullName>
    </submittedName>
</protein>
<dbReference type="InterPro" id="IPR029058">
    <property type="entry name" value="AB_hydrolase_fold"/>
</dbReference>
<dbReference type="EMBL" id="APNK01000007">
    <property type="protein sequence ID" value="KEZ77953.1"/>
    <property type="molecule type" value="Genomic_DNA"/>
</dbReference>
<evidence type="ECO:0000256" key="1">
    <source>
        <dbReference type="ARBA" id="ARBA00022801"/>
    </source>
</evidence>
<dbReference type="PANTHER" id="PTHR43798:SF31">
    <property type="entry name" value="AB HYDROLASE SUPERFAMILY PROTEIN YCLE"/>
    <property type="match status" value="1"/>
</dbReference>
<feature type="active site" description="Nucleophile" evidence="2">
    <location>
        <position position="108"/>
    </location>
</feature>
<dbReference type="eggNOG" id="COG1647">
    <property type="taxonomic scope" value="Bacteria"/>
</dbReference>
<dbReference type="PANTHER" id="PTHR43798">
    <property type="entry name" value="MONOACYLGLYCEROL LIPASE"/>
    <property type="match status" value="1"/>
</dbReference>
<comment type="caution">
    <text evidence="4">The sequence shown here is derived from an EMBL/GenBank/DDBJ whole genome shotgun (WGS) entry which is preliminary data.</text>
</comment>
<dbReference type="GO" id="GO:0052689">
    <property type="term" value="F:carboxylic ester hydrolase activity"/>
    <property type="evidence" value="ECO:0007669"/>
    <property type="project" value="InterPro"/>
</dbReference>
<evidence type="ECO:0000313" key="4">
    <source>
        <dbReference type="EMBL" id="KEZ77953.1"/>
    </source>
</evidence>
<dbReference type="SUPFAM" id="SSF53474">
    <property type="entry name" value="alpha/beta-Hydrolases"/>
    <property type="match status" value="1"/>
</dbReference>
<reference evidence="4 5" key="1">
    <citation type="submission" date="2013-03" db="EMBL/GenBank/DDBJ databases">
        <title>Salinisphaera hydrothermalis C41B8 Genome Sequencing.</title>
        <authorList>
            <person name="Li C."/>
            <person name="Lai Q."/>
            <person name="Shao Z."/>
        </authorList>
    </citation>
    <scope>NUCLEOTIDE SEQUENCE [LARGE SCALE GENOMIC DNA]</scope>
    <source>
        <strain evidence="4 5">C41B8</strain>
    </source>
</reference>
<sequence length="296" mass="32810">MQQGSHAFGAKICDTGHEMIPNVEFFFPGDNRGVLLIHGLTGTPQEMRILGKGLNNRGFTTRGVQLAGHCGSVDDLLATGWTDWYRSVETAAREMRGSVEHMFVAGLSMGALLALRVAEEHPDWVDGVGVLGATFRYDGWSLPALNRLSFLLPMLKRLGIGRDRMFMEQPPYGLRDENLRRKISEAMASGDSTAAGLPGNPWHSLAELYLMSRRVRRDLRRVVAPCLIAHATEDDIASSRNAELVARRVSGPTEMLWLDDSYHMITIDRERRRLIEGVADFFARVAAAGFATERAA</sequence>
<dbReference type="Pfam" id="PF12146">
    <property type="entry name" value="Hydrolase_4"/>
    <property type="match status" value="1"/>
</dbReference>
<dbReference type="InterPro" id="IPR012354">
    <property type="entry name" value="Esterase_lipase"/>
</dbReference>
<gene>
    <name evidence="4" type="ORF">C41B8_06652</name>
</gene>
<dbReference type="InterPro" id="IPR050266">
    <property type="entry name" value="AB_hydrolase_sf"/>
</dbReference>
<feature type="active site" description="Charge relay system" evidence="2">
    <location>
        <position position="234"/>
    </location>
</feature>
<evidence type="ECO:0000256" key="2">
    <source>
        <dbReference type="PIRSR" id="PIRSR017388-1"/>
    </source>
</evidence>
<feature type="active site" description="Charge relay system" evidence="2">
    <location>
        <position position="263"/>
    </location>
</feature>
<dbReference type="GO" id="GO:0016020">
    <property type="term" value="C:membrane"/>
    <property type="evidence" value="ECO:0007669"/>
    <property type="project" value="TreeGrafter"/>
</dbReference>
<dbReference type="Proteomes" id="UP000028302">
    <property type="component" value="Unassembled WGS sequence"/>
</dbReference>
<dbReference type="InterPro" id="IPR022742">
    <property type="entry name" value="Hydrolase_4"/>
</dbReference>
<dbReference type="Gene3D" id="3.40.50.1820">
    <property type="entry name" value="alpha/beta hydrolase"/>
    <property type="match status" value="1"/>
</dbReference>
<dbReference type="AlphaFoldDB" id="A0A084IML9"/>
<organism evidence="4 5">
    <name type="scientific">Salinisphaera hydrothermalis (strain C41B8)</name>
    <dbReference type="NCBI Taxonomy" id="1304275"/>
    <lineage>
        <taxon>Bacteria</taxon>
        <taxon>Pseudomonadati</taxon>
        <taxon>Pseudomonadota</taxon>
        <taxon>Gammaproteobacteria</taxon>
        <taxon>Salinisphaerales</taxon>
        <taxon>Salinisphaeraceae</taxon>
        <taxon>Salinisphaera</taxon>
    </lineage>
</organism>
<dbReference type="PIRSF" id="PIRSF017388">
    <property type="entry name" value="Esterase_lipase"/>
    <property type="match status" value="1"/>
</dbReference>